<dbReference type="EMBL" id="CP002772">
    <property type="protein sequence ID" value="AEG19042.1"/>
    <property type="molecule type" value="Genomic_DNA"/>
</dbReference>
<feature type="compositionally biased region" description="Acidic residues" evidence="7">
    <location>
        <begin position="238"/>
        <end position="255"/>
    </location>
</feature>
<evidence type="ECO:0000313" key="10">
    <source>
        <dbReference type="Proteomes" id="UP000009231"/>
    </source>
</evidence>
<dbReference type="Gene3D" id="2.40.10.330">
    <property type="match status" value="1"/>
</dbReference>
<dbReference type="Gene3D" id="3.10.50.40">
    <property type="match status" value="1"/>
</dbReference>
<dbReference type="Proteomes" id="UP000009231">
    <property type="component" value="Chromosome"/>
</dbReference>
<dbReference type="PANTHER" id="PTHR47861:SF2">
    <property type="entry name" value="LONG-TYPE PEPTIDYL-PROLYL CIS-TRANS ISOMERASE"/>
    <property type="match status" value="1"/>
</dbReference>
<keyword evidence="3 5" id="KW-0697">Rotamase</keyword>
<evidence type="ECO:0000256" key="1">
    <source>
        <dbReference type="ARBA" id="ARBA00000971"/>
    </source>
</evidence>
<dbReference type="InterPro" id="IPR048261">
    <property type="entry name" value="SlpA/SlyD-like_ins_sf"/>
</dbReference>
<evidence type="ECO:0000256" key="7">
    <source>
        <dbReference type="SAM" id="MobiDB-lite"/>
    </source>
</evidence>
<evidence type="ECO:0000313" key="9">
    <source>
        <dbReference type="EMBL" id="AEG19042.1"/>
    </source>
</evidence>
<reference evidence="9 10" key="1">
    <citation type="journal article" date="2014" name="Int. J. Syst. Evol. Microbiol.">
        <title>Methanobacterium paludis sp. nov. and a novel strain of Methanobacterium lacus isolated from northern peatlands.</title>
        <authorList>
            <person name="Cadillo-Quiroz H."/>
            <person name="Brauer S.L."/>
            <person name="Goodson N."/>
            <person name="Yavitt J.B."/>
            <person name="Zinder S.H."/>
        </authorList>
    </citation>
    <scope>NUCLEOTIDE SEQUENCE [LARGE SCALE GENOMIC DNA]</scope>
    <source>
        <strain evidence="10">DSM 25820 / JCM 18151 / SWAN1</strain>
    </source>
</reference>
<dbReference type="InterPro" id="IPR046357">
    <property type="entry name" value="PPIase_dom_sf"/>
</dbReference>
<dbReference type="STRING" id="868131.MSWAN_2033"/>
<organism evidence="9 10">
    <name type="scientific">Methanobacterium paludis (strain DSM 25820 / JCM 18151 / SWAN1)</name>
    <dbReference type="NCBI Taxonomy" id="868131"/>
    <lineage>
        <taxon>Archaea</taxon>
        <taxon>Methanobacteriati</taxon>
        <taxon>Methanobacteriota</taxon>
        <taxon>Methanomada group</taxon>
        <taxon>Methanobacteria</taxon>
        <taxon>Methanobacteriales</taxon>
        <taxon>Methanobacteriaceae</taxon>
        <taxon>Methanobacterium</taxon>
    </lineage>
</organism>
<dbReference type="Gene3D" id="3.30.70.2210">
    <property type="match status" value="1"/>
</dbReference>
<dbReference type="Pfam" id="PF22199">
    <property type="entry name" value="FKBP26_IF"/>
    <property type="match status" value="1"/>
</dbReference>
<dbReference type="PANTHER" id="PTHR47861">
    <property type="entry name" value="FKBP-TYPE PEPTIDYL-PROLYL CIS-TRANS ISOMERASE SLYD"/>
    <property type="match status" value="1"/>
</dbReference>
<dbReference type="RefSeq" id="WP_013826541.1">
    <property type="nucleotide sequence ID" value="NC_015574.1"/>
</dbReference>
<dbReference type="InterPro" id="IPR040825">
    <property type="entry name" value="FKBP26_C"/>
</dbReference>
<dbReference type="InterPro" id="IPR001179">
    <property type="entry name" value="PPIase_FKBP_dom"/>
</dbReference>
<dbReference type="HOGENOM" id="CLU_073526_0_0_2"/>
<feature type="region of interest" description="Disordered" evidence="7">
    <location>
        <begin position="234"/>
        <end position="283"/>
    </location>
</feature>
<dbReference type="GO" id="GO:0003755">
    <property type="term" value="F:peptidyl-prolyl cis-trans isomerase activity"/>
    <property type="evidence" value="ECO:0007669"/>
    <property type="project" value="UniProtKB-UniRule"/>
</dbReference>
<comment type="similarity">
    <text evidence="2 6">Belongs to the FKBP-type PPIase family.</text>
</comment>
<accession>F6D1X0</accession>
<evidence type="ECO:0000256" key="4">
    <source>
        <dbReference type="ARBA" id="ARBA00023235"/>
    </source>
</evidence>
<evidence type="ECO:0000256" key="3">
    <source>
        <dbReference type="ARBA" id="ARBA00023110"/>
    </source>
</evidence>
<comment type="catalytic activity">
    <reaction evidence="1 5 6">
        <text>[protein]-peptidylproline (omega=180) = [protein]-peptidylproline (omega=0)</text>
        <dbReference type="Rhea" id="RHEA:16237"/>
        <dbReference type="Rhea" id="RHEA-COMP:10747"/>
        <dbReference type="Rhea" id="RHEA-COMP:10748"/>
        <dbReference type="ChEBI" id="CHEBI:83833"/>
        <dbReference type="ChEBI" id="CHEBI:83834"/>
        <dbReference type="EC" id="5.2.1.8"/>
    </reaction>
</comment>
<dbReference type="SUPFAM" id="SSF54534">
    <property type="entry name" value="FKBP-like"/>
    <property type="match status" value="1"/>
</dbReference>
<dbReference type="AlphaFoldDB" id="F6D1X0"/>
<gene>
    <name evidence="9" type="ordered locus">MSWAN_2033</name>
</gene>
<evidence type="ECO:0000256" key="5">
    <source>
        <dbReference type="PROSITE-ProRule" id="PRU00277"/>
    </source>
</evidence>
<protein>
    <recommendedName>
        <fullName evidence="6">Peptidyl-prolyl cis-trans isomerase</fullName>
        <ecNumber evidence="6">5.2.1.8</ecNumber>
    </recommendedName>
</protein>
<feature type="domain" description="PPIase FKBP-type" evidence="8">
    <location>
        <begin position="6"/>
        <end position="95"/>
    </location>
</feature>
<evidence type="ECO:0000256" key="2">
    <source>
        <dbReference type="ARBA" id="ARBA00006577"/>
    </source>
</evidence>
<evidence type="ECO:0000256" key="6">
    <source>
        <dbReference type="RuleBase" id="RU003915"/>
    </source>
</evidence>
<keyword evidence="10" id="KW-1185">Reference proteome</keyword>
<sequence>MPVKNGEFIKLEYTGKVQETGDVFDTTDEKVAEEAGISTENKTYGAIPIVVGAGHLLKGLDEAIIDMEEGVDKTVELSPEEGFGLRDPKLVQLIPMGEFRKQGLKPQVGMVITSEGVSGKIRSVSGGRVRVDFNHELAGKNLEYTIKVAEIIDDDIEKIKSLIELHYPTQNLDSDKHDIKIEDGIVKIAMDEMAKFDKKPYADVTFARFRIARDIWENMENVEKVEFVDAFEKKVPETEPETAEETSTEEVAEEVLTEKVEEKTSEEAPEEVLPENVEEKKEE</sequence>
<evidence type="ECO:0000259" key="8">
    <source>
        <dbReference type="PROSITE" id="PS50059"/>
    </source>
</evidence>
<name>F6D1X0_METPW</name>
<dbReference type="Pfam" id="PF00254">
    <property type="entry name" value="FKBP_C"/>
    <property type="match status" value="1"/>
</dbReference>
<feature type="compositionally biased region" description="Basic and acidic residues" evidence="7">
    <location>
        <begin position="256"/>
        <end position="266"/>
    </location>
</feature>
<dbReference type="GeneID" id="10669551"/>
<proteinExistence type="inferred from homology"/>
<dbReference type="InterPro" id="IPR054016">
    <property type="entry name" value="FKBP26_IF"/>
</dbReference>
<dbReference type="OrthoDB" id="8615at2157"/>
<keyword evidence="4 5" id="KW-0413">Isomerase</keyword>
<dbReference type="EC" id="5.2.1.8" evidence="6"/>
<dbReference type="Pfam" id="PF18046">
    <property type="entry name" value="FKBP26_C"/>
    <property type="match status" value="1"/>
</dbReference>
<dbReference type="eggNOG" id="arCOG00980">
    <property type="taxonomic scope" value="Archaea"/>
</dbReference>
<dbReference type="KEGG" id="mew:MSWAN_2033"/>
<dbReference type="PROSITE" id="PS50059">
    <property type="entry name" value="FKBP_PPIASE"/>
    <property type="match status" value="1"/>
</dbReference>